<name>A0A2P2IUN8_RHIMU</name>
<dbReference type="AlphaFoldDB" id="A0A2P2IUN8"/>
<proteinExistence type="predicted"/>
<protein>
    <submittedName>
        <fullName evidence="1">Uncharacterized protein</fullName>
    </submittedName>
</protein>
<reference evidence="1" key="1">
    <citation type="submission" date="2018-02" db="EMBL/GenBank/DDBJ databases">
        <title>Rhizophora mucronata_Transcriptome.</title>
        <authorList>
            <person name="Meera S.P."/>
            <person name="Sreeshan A."/>
            <person name="Augustine A."/>
        </authorList>
    </citation>
    <scope>NUCLEOTIDE SEQUENCE</scope>
    <source>
        <tissue evidence="1">Leaf</tissue>
    </source>
</reference>
<organism evidence="1">
    <name type="scientific">Rhizophora mucronata</name>
    <name type="common">Asiatic mangrove</name>
    <dbReference type="NCBI Taxonomy" id="61149"/>
    <lineage>
        <taxon>Eukaryota</taxon>
        <taxon>Viridiplantae</taxon>
        <taxon>Streptophyta</taxon>
        <taxon>Embryophyta</taxon>
        <taxon>Tracheophyta</taxon>
        <taxon>Spermatophyta</taxon>
        <taxon>Magnoliopsida</taxon>
        <taxon>eudicotyledons</taxon>
        <taxon>Gunneridae</taxon>
        <taxon>Pentapetalae</taxon>
        <taxon>rosids</taxon>
        <taxon>fabids</taxon>
        <taxon>Malpighiales</taxon>
        <taxon>Rhizophoraceae</taxon>
        <taxon>Rhizophora</taxon>
    </lineage>
</organism>
<accession>A0A2P2IUN8</accession>
<sequence length="21" mass="2560">MTINFDKSKFVHYITKVLDLF</sequence>
<evidence type="ECO:0000313" key="1">
    <source>
        <dbReference type="EMBL" id="MBW84945.1"/>
    </source>
</evidence>
<dbReference type="EMBL" id="GGEC01004462">
    <property type="protein sequence ID" value="MBW84945.1"/>
    <property type="molecule type" value="Transcribed_RNA"/>
</dbReference>